<feature type="region of interest" description="Disordered" evidence="1">
    <location>
        <begin position="200"/>
        <end position="234"/>
    </location>
</feature>
<dbReference type="SUPFAM" id="SSF57997">
    <property type="entry name" value="Tropomyosin"/>
    <property type="match status" value="1"/>
</dbReference>
<dbReference type="Proteomes" id="UP000465266">
    <property type="component" value="Unassembled WGS sequence"/>
</dbReference>
<name>A0ABQ1B8S1_9EURO</name>
<gene>
    <name evidence="2" type="ORF">IFM53868_08437</name>
</gene>
<keyword evidence="3" id="KW-1185">Reference proteome</keyword>
<reference evidence="2 3" key="1">
    <citation type="submission" date="2020-01" db="EMBL/GenBank/DDBJ databases">
        <title>Draft genome sequence of Aspergillus udagawae IFM 53868.</title>
        <authorList>
            <person name="Takahashi H."/>
            <person name="Yaguchi T."/>
        </authorList>
    </citation>
    <scope>NUCLEOTIDE SEQUENCE [LARGE SCALE GENOMIC DNA]</scope>
    <source>
        <strain evidence="2 3">IFM 53868</strain>
    </source>
</reference>
<sequence length="234" mass="26415">MAFHTTASGELPSGRAQSQWYPAQQELWQKNTCTLLKEVLDLRHDQRDLETRLHDAHARLLQEQHHSCQLEQKLADSQWAREQVESALYRSTEEIAWLRQQLDGQKRMLNLDTRVETLASLNEALLKTTFGTTAMETTCQKLSQICSDLQRQEELIRSLLLSDRHHEELIRSLQTAFDAALLTSPCSSSCDCERTTIVGPPSGDGDGYFPPLPPPSGTGAVSWSQGVEEEKKLD</sequence>
<accession>A0ABQ1B8S1</accession>
<proteinExistence type="predicted"/>
<comment type="caution">
    <text evidence="2">The sequence shown here is derived from an EMBL/GenBank/DDBJ whole genome shotgun (WGS) entry which is preliminary data.</text>
</comment>
<dbReference type="EMBL" id="BLKG01000125">
    <property type="protein sequence ID" value="GFF96242.1"/>
    <property type="molecule type" value="Genomic_DNA"/>
</dbReference>
<organism evidence="2 3">
    <name type="scientific">Aspergillus udagawae</name>
    <dbReference type="NCBI Taxonomy" id="91492"/>
    <lineage>
        <taxon>Eukaryota</taxon>
        <taxon>Fungi</taxon>
        <taxon>Dikarya</taxon>
        <taxon>Ascomycota</taxon>
        <taxon>Pezizomycotina</taxon>
        <taxon>Eurotiomycetes</taxon>
        <taxon>Eurotiomycetidae</taxon>
        <taxon>Eurotiales</taxon>
        <taxon>Aspergillaceae</taxon>
        <taxon>Aspergillus</taxon>
        <taxon>Aspergillus subgen. Fumigati</taxon>
    </lineage>
</organism>
<protein>
    <submittedName>
        <fullName evidence="2">Uncharacterized protein</fullName>
    </submittedName>
</protein>
<evidence type="ECO:0000313" key="3">
    <source>
        <dbReference type="Proteomes" id="UP000465266"/>
    </source>
</evidence>
<evidence type="ECO:0000313" key="2">
    <source>
        <dbReference type="EMBL" id="GFF96242.1"/>
    </source>
</evidence>
<evidence type="ECO:0000256" key="1">
    <source>
        <dbReference type="SAM" id="MobiDB-lite"/>
    </source>
</evidence>